<organism evidence="1 2">
    <name type="scientific">Branchiostoma lanceolatum</name>
    <name type="common">Common lancelet</name>
    <name type="synonym">Amphioxus lanceolatum</name>
    <dbReference type="NCBI Taxonomy" id="7740"/>
    <lineage>
        <taxon>Eukaryota</taxon>
        <taxon>Metazoa</taxon>
        <taxon>Chordata</taxon>
        <taxon>Cephalochordata</taxon>
        <taxon>Leptocardii</taxon>
        <taxon>Amphioxiformes</taxon>
        <taxon>Branchiostomatidae</taxon>
        <taxon>Branchiostoma</taxon>
    </lineage>
</organism>
<sequence length="66" mass="7147">MADNGAFEQVYRRTMSDSTFGNDMLSVLNGMRAEGVLLDVTVVAGEDVSCRDDVSNSDLTVHLFSS</sequence>
<reference evidence="1" key="1">
    <citation type="submission" date="2022-01" db="EMBL/GenBank/DDBJ databases">
        <authorList>
            <person name="Braso-Vives M."/>
        </authorList>
    </citation>
    <scope>NUCLEOTIDE SEQUENCE</scope>
</reference>
<proteinExistence type="predicted"/>
<dbReference type="AlphaFoldDB" id="A0A8K0ENZ9"/>
<dbReference type="EMBL" id="OV696688">
    <property type="protein sequence ID" value="CAH1259038.1"/>
    <property type="molecule type" value="Genomic_DNA"/>
</dbReference>
<evidence type="ECO:0000313" key="2">
    <source>
        <dbReference type="Proteomes" id="UP000838412"/>
    </source>
</evidence>
<gene>
    <name evidence="1" type="primary">Hypp2135</name>
    <name evidence="1" type="ORF">BLAG_LOCUS16430</name>
</gene>
<accession>A0A8K0ENZ9</accession>
<keyword evidence="2" id="KW-1185">Reference proteome</keyword>
<name>A0A8K0ENZ9_BRALA</name>
<protein>
    <submittedName>
        <fullName evidence="1">Hypp2135 protein</fullName>
    </submittedName>
</protein>
<evidence type="ECO:0000313" key="1">
    <source>
        <dbReference type="EMBL" id="CAH1259038.1"/>
    </source>
</evidence>
<dbReference type="Proteomes" id="UP000838412">
    <property type="component" value="Chromosome 3"/>
</dbReference>